<dbReference type="GO" id="GO:0071972">
    <property type="term" value="F:peptidoglycan L,D-transpeptidase activity"/>
    <property type="evidence" value="ECO:0007669"/>
    <property type="project" value="TreeGrafter"/>
</dbReference>
<keyword evidence="2" id="KW-0808">Transferase</keyword>
<keyword evidence="3 6" id="KW-0133">Cell shape</keyword>
<evidence type="ECO:0000256" key="7">
    <source>
        <dbReference type="SAM" id="MobiDB-lite"/>
    </source>
</evidence>
<evidence type="ECO:0000256" key="3">
    <source>
        <dbReference type="ARBA" id="ARBA00022960"/>
    </source>
</evidence>
<evidence type="ECO:0000313" key="9">
    <source>
        <dbReference type="EMBL" id="NYD40993.1"/>
    </source>
</evidence>
<feature type="region of interest" description="Disordered" evidence="7">
    <location>
        <begin position="54"/>
        <end position="108"/>
    </location>
</feature>
<dbReference type="CDD" id="cd16913">
    <property type="entry name" value="YkuD_like"/>
    <property type="match status" value="1"/>
</dbReference>
<dbReference type="GO" id="GO:0016740">
    <property type="term" value="F:transferase activity"/>
    <property type="evidence" value="ECO:0007669"/>
    <property type="project" value="UniProtKB-KW"/>
</dbReference>
<proteinExistence type="predicted"/>
<reference evidence="9 10" key="1">
    <citation type="submission" date="2020-07" db="EMBL/GenBank/DDBJ databases">
        <title>Sequencing the genomes of 1000 actinobacteria strains.</title>
        <authorList>
            <person name="Klenk H.-P."/>
        </authorList>
    </citation>
    <scope>NUCLEOTIDE SEQUENCE [LARGE SCALE GENOMIC DNA]</scope>
    <source>
        <strain evidence="9 10">DSM 21350</strain>
    </source>
</reference>
<evidence type="ECO:0000313" key="10">
    <source>
        <dbReference type="Proteomes" id="UP000535511"/>
    </source>
</evidence>
<dbReference type="PANTHER" id="PTHR30582">
    <property type="entry name" value="L,D-TRANSPEPTIDASE"/>
    <property type="match status" value="1"/>
</dbReference>
<evidence type="ECO:0000256" key="4">
    <source>
        <dbReference type="ARBA" id="ARBA00022984"/>
    </source>
</evidence>
<feature type="active site" description="Nucleophile" evidence="6">
    <location>
        <position position="221"/>
    </location>
</feature>
<comment type="caution">
    <text evidence="9">The sequence shown here is derived from an EMBL/GenBank/DDBJ whole genome shotgun (WGS) entry which is preliminary data.</text>
</comment>
<dbReference type="InterPro" id="IPR050979">
    <property type="entry name" value="LD-transpeptidase"/>
</dbReference>
<organism evidence="9 10">
    <name type="scientific">Nocardioides panaciterrulae</name>
    <dbReference type="NCBI Taxonomy" id="661492"/>
    <lineage>
        <taxon>Bacteria</taxon>
        <taxon>Bacillati</taxon>
        <taxon>Actinomycetota</taxon>
        <taxon>Actinomycetes</taxon>
        <taxon>Propionibacteriales</taxon>
        <taxon>Nocardioidaceae</taxon>
        <taxon>Nocardioides</taxon>
    </lineage>
</organism>
<dbReference type="PROSITE" id="PS52029">
    <property type="entry name" value="LD_TPASE"/>
    <property type="match status" value="1"/>
</dbReference>
<feature type="domain" description="L,D-TPase catalytic" evidence="8">
    <location>
        <begin position="123"/>
        <end position="245"/>
    </location>
</feature>
<dbReference type="GO" id="GO:0008360">
    <property type="term" value="P:regulation of cell shape"/>
    <property type="evidence" value="ECO:0007669"/>
    <property type="project" value="UniProtKB-UniRule"/>
</dbReference>
<evidence type="ECO:0000256" key="5">
    <source>
        <dbReference type="ARBA" id="ARBA00023316"/>
    </source>
</evidence>
<evidence type="ECO:0000256" key="1">
    <source>
        <dbReference type="ARBA" id="ARBA00004752"/>
    </source>
</evidence>
<comment type="pathway">
    <text evidence="1 6">Cell wall biogenesis; peptidoglycan biosynthesis.</text>
</comment>
<dbReference type="RefSeq" id="WP_179662804.1">
    <property type="nucleotide sequence ID" value="NZ_JACCBG010000001.1"/>
</dbReference>
<dbReference type="EMBL" id="JACCBG010000001">
    <property type="protein sequence ID" value="NYD40993.1"/>
    <property type="molecule type" value="Genomic_DNA"/>
</dbReference>
<dbReference type="Proteomes" id="UP000535511">
    <property type="component" value="Unassembled WGS sequence"/>
</dbReference>
<keyword evidence="5 6" id="KW-0961">Cell wall biogenesis/degradation</keyword>
<name>A0A7Y9E4D4_9ACTN</name>
<dbReference type="AlphaFoldDB" id="A0A7Y9E4D4"/>
<evidence type="ECO:0000259" key="8">
    <source>
        <dbReference type="PROSITE" id="PS52029"/>
    </source>
</evidence>
<accession>A0A7Y9E4D4</accession>
<dbReference type="InterPro" id="IPR005490">
    <property type="entry name" value="LD_TPept_cat_dom"/>
</dbReference>
<dbReference type="GO" id="GO:0071555">
    <property type="term" value="P:cell wall organization"/>
    <property type="evidence" value="ECO:0007669"/>
    <property type="project" value="UniProtKB-UniRule"/>
</dbReference>
<keyword evidence="4 6" id="KW-0573">Peptidoglycan synthesis</keyword>
<protein>
    <submittedName>
        <fullName evidence="9">Lipoprotein-anchoring transpeptidase ErfK/SrfK</fullName>
    </submittedName>
</protein>
<evidence type="ECO:0000256" key="2">
    <source>
        <dbReference type="ARBA" id="ARBA00022679"/>
    </source>
</evidence>
<dbReference type="SUPFAM" id="SSF141523">
    <property type="entry name" value="L,D-transpeptidase catalytic domain-like"/>
    <property type="match status" value="1"/>
</dbReference>
<dbReference type="UniPathway" id="UPA00219"/>
<dbReference type="GO" id="GO:0018104">
    <property type="term" value="P:peptidoglycan-protein cross-linking"/>
    <property type="evidence" value="ECO:0007669"/>
    <property type="project" value="TreeGrafter"/>
</dbReference>
<feature type="active site" description="Proton donor/acceptor" evidence="6">
    <location>
        <position position="197"/>
    </location>
</feature>
<feature type="compositionally biased region" description="Low complexity" evidence="7">
    <location>
        <begin position="55"/>
        <end position="67"/>
    </location>
</feature>
<keyword evidence="10" id="KW-1185">Reference proteome</keyword>
<dbReference type="InterPro" id="IPR038063">
    <property type="entry name" value="Transpep_catalytic_dom"/>
</dbReference>
<dbReference type="Gene3D" id="2.40.440.10">
    <property type="entry name" value="L,D-transpeptidase catalytic domain-like"/>
    <property type="match status" value="1"/>
</dbReference>
<dbReference type="GO" id="GO:0005576">
    <property type="term" value="C:extracellular region"/>
    <property type="evidence" value="ECO:0007669"/>
    <property type="project" value="TreeGrafter"/>
</dbReference>
<sequence>MGRHREQQTRARYGRMAVLGSSATVTLVAVLGGTGILPSAATDHPAAARAGHLIAAPSPTTPPSATTRGPQGPDRAADRPAAVALRPGRAHSGISSPGSPDAVEVRDRTTRDAALPLRSGEGRRIVFSQNRQRVWLVGAHDRVRRTYPVSGSVTDNLAPGTYAVYSRSEQAWGIDDSGTMKYFVRFAHGQNAAIGFHDIPIKDGHLLQSVADLGTPQSHGCIRQRRTDAIALWRFAPVGTTVVVV</sequence>
<evidence type="ECO:0000256" key="6">
    <source>
        <dbReference type="PROSITE-ProRule" id="PRU01373"/>
    </source>
</evidence>
<gene>
    <name evidence="9" type="ORF">BJZ21_001076</name>
</gene>
<keyword evidence="9" id="KW-0449">Lipoprotein</keyword>
<dbReference type="Pfam" id="PF03734">
    <property type="entry name" value="YkuD"/>
    <property type="match status" value="1"/>
</dbReference>